<dbReference type="GO" id="GO:0005789">
    <property type="term" value="C:endoplasmic reticulum membrane"/>
    <property type="evidence" value="ECO:0007669"/>
    <property type="project" value="UniProtKB-SubCell"/>
</dbReference>
<evidence type="ECO:0000256" key="7">
    <source>
        <dbReference type="ARBA" id="ARBA00023033"/>
    </source>
</evidence>
<evidence type="ECO:0000256" key="2">
    <source>
        <dbReference type="ARBA" id="ARBA00010617"/>
    </source>
</evidence>
<name>A0A9X6RLZ0_HYPEX</name>
<keyword evidence="5" id="KW-0560">Oxidoreductase</keyword>
<keyword evidence="3 9" id="KW-0349">Heme</keyword>
<comment type="function">
    <text evidence="1">May be involved in the metabolism of insect hormones and in the breakdown of synthetic insecticides.</text>
</comment>
<organism evidence="12 13">
    <name type="scientific">Hypsibius exemplaris</name>
    <name type="common">Freshwater tardigrade</name>
    <dbReference type="NCBI Taxonomy" id="2072580"/>
    <lineage>
        <taxon>Eukaryota</taxon>
        <taxon>Metazoa</taxon>
        <taxon>Ecdysozoa</taxon>
        <taxon>Tardigrada</taxon>
        <taxon>Eutardigrada</taxon>
        <taxon>Parachela</taxon>
        <taxon>Hypsibioidea</taxon>
        <taxon>Hypsibiidae</taxon>
        <taxon>Hypsibius</taxon>
    </lineage>
</organism>
<evidence type="ECO:0000256" key="10">
    <source>
        <dbReference type="SAM" id="MobiDB-lite"/>
    </source>
</evidence>
<evidence type="ECO:0000256" key="8">
    <source>
        <dbReference type="ARBA" id="ARBA00043906"/>
    </source>
</evidence>
<dbReference type="PRINTS" id="PR00465">
    <property type="entry name" value="EP450IV"/>
</dbReference>
<keyword evidence="7" id="KW-0503">Monooxygenase</keyword>
<gene>
    <name evidence="12" type="ORF">BV898_17262</name>
</gene>
<evidence type="ECO:0000256" key="6">
    <source>
        <dbReference type="ARBA" id="ARBA00023004"/>
    </source>
</evidence>
<evidence type="ECO:0000313" key="12">
    <source>
        <dbReference type="EMBL" id="OWA52819.1"/>
    </source>
</evidence>
<feature type="region of interest" description="Disordered" evidence="10">
    <location>
        <begin position="310"/>
        <end position="346"/>
    </location>
</feature>
<dbReference type="Gene3D" id="1.10.630.10">
    <property type="entry name" value="Cytochrome P450"/>
    <property type="match status" value="1"/>
</dbReference>
<dbReference type="GO" id="GO:0008395">
    <property type="term" value="F:steroid hydroxylase activity"/>
    <property type="evidence" value="ECO:0007669"/>
    <property type="project" value="TreeGrafter"/>
</dbReference>
<comment type="cofactor">
    <cofactor evidence="9">
        <name>heme</name>
        <dbReference type="ChEBI" id="CHEBI:30413"/>
    </cofactor>
</comment>
<dbReference type="CDD" id="cd22744">
    <property type="entry name" value="OTU"/>
    <property type="match status" value="1"/>
</dbReference>
<evidence type="ECO:0000259" key="11">
    <source>
        <dbReference type="PROSITE" id="PS50802"/>
    </source>
</evidence>
<accession>A0A9X6RLZ0</accession>
<dbReference type="GO" id="GO:0020037">
    <property type="term" value="F:heme binding"/>
    <property type="evidence" value="ECO:0007669"/>
    <property type="project" value="InterPro"/>
</dbReference>
<dbReference type="OrthoDB" id="409956at2759"/>
<evidence type="ECO:0000256" key="4">
    <source>
        <dbReference type="ARBA" id="ARBA00022723"/>
    </source>
</evidence>
<dbReference type="SUPFAM" id="SSF48264">
    <property type="entry name" value="Cytochrome P450"/>
    <property type="match status" value="1"/>
</dbReference>
<dbReference type="InterPro" id="IPR038765">
    <property type="entry name" value="Papain-like_cys_pep_sf"/>
</dbReference>
<sequence>MEPCSVAEDDDLLQCWPAIHLLPLPSSIRMDARPSVIKDAEYMSTVSEVLRGYADVLDGIRQKVQKSTAYFNIITQKQQIDRAALEGMVLWMQKCHLPLTTLGDGHCLFRALSWTLFGHQNAHLRLRLLSISVINEHSDYFFLYRRLLSMKEDFSLPEMIHHTSNSSPTFDNGWGNAYNIKSIALAAQRKIFVYGPVNRLDNRFRDELTLFQTLARAAHESECPHKAFYPAEGYQNSNRRSLCIMLLGERQFAHYVGILPRHWSLRESPEFAVTRRYDVSVGSRLDWGYVSSDDENNGFPRASKKRTVSLLSTPVKDPPKRTPVQKPGGRKRSMSPTEASPNPKKQCTLLSPRLVRRCCFDFSNEKESGVLDESLCGQLELSTKDLVSQDAAEDGSDIEHGDSVGRRNQIIVDHDDWDEQCGGTFVFTIAKQQWQQSQPSTVPHIRAQPSTHSSTYPPRNLFHLFHQMESGLFLTQYALGDLTQQAEEYALRDPAYPATRRLGDLGDLGSPRGTPVPADPGTVVELQGWKAVNITAQTFTTVSRTNSRECLEACRQVMGCRFVSFDLDTGVCQGFDGMESPLLVRDISHSLLAISSKAFTVKKNVDYIGDDIAVKEPSSVELYLDGLSGGVARLEVASEEMCLQLCRIHPRCNVVTFKTDNNGCFLKSKTVLNSSAIDNHAVSFVTRSASETVTTEGVTIPADTGIEVPIWYLQDDPEVWDRPYKFNSERFSPEKKPFIPPMAYLPFGAGLRICVGMRFALLEIKTLLRILQRFRIKTCPESEAELQLKTTMVSLTPGLRPSVTASGG</sequence>
<dbReference type="PROSITE" id="PS00086">
    <property type="entry name" value="CYTOCHROME_P450"/>
    <property type="match status" value="1"/>
</dbReference>
<dbReference type="GO" id="GO:0005506">
    <property type="term" value="F:iron ion binding"/>
    <property type="evidence" value="ECO:0007669"/>
    <property type="project" value="InterPro"/>
</dbReference>
<dbReference type="Pfam" id="PF14295">
    <property type="entry name" value="PAN_4"/>
    <property type="match status" value="1"/>
</dbReference>
<feature type="compositionally biased region" description="Polar residues" evidence="10">
    <location>
        <begin position="334"/>
        <end position="346"/>
    </location>
</feature>
<dbReference type="Proteomes" id="UP000192578">
    <property type="component" value="Unassembled WGS sequence"/>
</dbReference>
<dbReference type="InterPro" id="IPR050705">
    <property type="entry name" value="Cytochrome_P450_3A"/>
</dbReference>
<comment type="function">
    <text evidence="8">Cytochromes P450 are a group of heme-thiolate monooxygenases. They oxidize a variety of structurally unrelated compounds, including steroids, fatty acids, and xenobiotics.</text>
</comment>
<evidence type="ECO:0000313" key="13">
    <source>
        <dbReference type="Proteomes" id="UP000192578"/>
    </source>
</evidence>
<dbReference type="PANTHER" id="PTHR24302">
    <property type="entry name" value="CYTOCHROME P450 FAMILY 3"/>
    <property type="match status" value="1"/>
</dbReference>
<evidence type="ECO:0000256" key="3">
    <source>
        <dbReference type="ARBA" id="ARBA00022617"/>
    </source>
</evidence>
<dbReference type="Pfam" id="PF00067">
    <property type="entry name" value="p450"/>
    <property type="match status" value="1"/>
</dbReference>
<dbReference type="InterPro" id="IPR017972">
    <property type="entry name" value="Cyt_P450_CS"/>
</dbReference>
<feature type="domain" description="OTU" evidence="11">
    <location>
        <begin position="96"/>
        <end position="261"/>
    </location>
</feature>
<protein>
    <submittedName>
        <fullName evidence="12">Cytochrome P450 3A27</fullName>
    </submittedName>
</protein>
<dbReference type="EMBL" id="MTYJ01000288">
    <property type="protein sequence ID" value="OWA52819.1"/>
    <property type="molecule type" value="Genomic_DNA"/>
</dbReference>
<dbReference type="InterPro" id="IPR036396">
    <property type="entry name" value="Cyt_P450_sf"/>
</dbReference>
<dbReference type="PANTHER" id="PTHR24302:SF15">
    <property type="entry name" value="FATTY-ACID PEROXYGENASE"/>
    <property type="match status" value="1"/>
</dbReference>
<dbReference type="GO" id="GO:0016705">
    <property type="term" value="F:oxidoreductase activity, acting on paired donors, with incorporation or reduction of molecular oxygen"/>
    <property type="evidence" value="ECO:0007669"/>
    <property type="project" value="InterPro"/>
</dbReference>
<evidence type="ECO:0000256" key="1">
    <source>
        <dbReference type="ARBA" id="ARBA00003690"/>
    </source>
</evidence>
<dbReference type="Gene3D" id="3.90.70.80">
    <property type="match status" value="1"/>
</dbReference>
<reference evidence="13" key="1">
    <citation type="submission" date="2017-01" db="EMBL/GenBank/DDBJ databases">
        <title>Comparative genomics of anhydrobiosis in the tardigrade Hypsibius dujardini.</title>
        <authorList>
            <person name="Yoshida Y."/>
            <person name="Koutsovoulos G."/>
            <person name="Laetsch D."/>
            <person name="Stevens L."/>
            <person name="Kumar S."/>
            <person name="Horikawa D."/>
            <person name="Ishino K."/>
            <person name="Komine S."/>
            <person name="Tomita M."/>
            <person name="Blaxter M."/>
            <person name="Arakawa K."/>
        </authorList>
    </citation>
    <scope>NUCLEOTIDE SEQUENCE [LARGE SCALE GENOMIC DNA]</scope>
    <source>
        <strain evidence="13">Z151</strain>
    </source>
</reference>
<dbReference type="InterPro" id="IPR001128">
    <property type="entry name" value="Cyt_P450"/>
</dbReference>
<dbReference type="Pfam" id="PF00024">
    <property type="entry name" value="PAN_1"/>
    <property type="match status" value="1"/>
</dbReference>
<evidence type="ECO:0000256" key="5">
    <source>
        <dbReference type="ARBA" id="ARBA00023002"/>
    </source>
</evidence>
<dbReference type="InterPro" id="IPR002403">
    <property type="entry name" value="Cyt_P450_E_grp-IV"/>
</dbReference>
<keyword evidence="6 9" id="KW-0408">Iron</keyword>
<keyword evidence="13" id="KW-1185">Reference proteome</keyword>
<dbReference type="AlphaFoldDB" id="A0A9X6RLZ0"/>
<dbReference type="PROSITE" id="PS50802">
    <property type="entry name" value="OTU"/>
    <property type="match status" value="1"/>
</dbReference>
<feature type="binding site" description="axial binding residue" evidence="9">
    <location>
        <position position="754"/>
    </location>
    <ligand>
        <name>heme</name>
        <dbReference type="ChEBI" id="CHEBI:30413"/>
    </ligand>
    <ligandPart>
        <name>Fe</name>
        <dbReference type="ChEBI" id="CHEBI:18248"/>
    </ligandPart>
</feature>
<dbReference type="InterPro" id="IPR003609">
    <property type="entry name" value="Pan_app"/>
</dbReference>
<keyword evidence="4 9" id="KW-0479">Metal-binding</keyword>
<proteinExistence type="inferred from homology"/>
<comment type="similarity">
    <text evidence="2">Belongs to the cytochrome P450 family.</text>
</comment>
<dbReference type="SUPFAM" id="SSF54001">
    <property type="entry name" value="Cysteine proteinases"/>
    <property type="match status" value="1"/>
</dbReference>
<evidence type="ECO:0000256" key="9">
    <source>
        <dbReference type="PIRSR" id="PIRSR602403-1"/>
    </source>
</evidence>
<comment type="caution">
    <text evidence="12">The sequence shown here is derived from an EMBL/GenBank/DDBJ whole genome shotgun (WGS) entry which is preliminary data.</text>
</comment>
<dbReference type="InterPro" id="IPR003323">
    <property type="entry name" value="OTU_dom"/>
</dbReference>